<feature type="transmembrane region" description="Helical" evidence="10">
    <location>
        <begin position="6"/>
        <end position="25"/>
    </location>
</feature>
<dbReference type="InterPro" id="IPR006153">
    <property type="entry name" value="Cation/H_exchanger_TM"/>
</dbReference>
<dbReference type="Pfam" id="PF00999">
    <property type="entry name" value="Na_H_Exchanger"/>
    <property type="match status" value="1"/>
</dbReference>
<keyword evidence="4" id="KW-1003">Cell membrane</keyword>
<dbReference type="PANTHER" id="PTHR32507">
    <property type="entry name" value="NA(+)/H(+) ANTIPORTER 1"/>
    <property type="match status" value="1"/>
</dbReference>
<comment type="subcellular location">
    <subcellularLocation>
        <location evidence="1">Cell membrane</location>
        <topology evidence="1">Multi-pass membrane protein</topology>
    </subcellularLocation>
</comment>
<evidence type="ECO:0000256" key="3">
    <source>
        <dbReference type="ARBA" id="ARBA00022449"/>
    </source>
</evidence>
<dbReference type="InterPro" id="IPR006037">
    <property type="entry name" value="RCK_C"/>
</dbReference>
<dbReference type="SUPFAM" id="SSF116726">
    <property type="entry name" value="TrkA C-terminal domain-like"/>
    <property type="match status" value="1"/>
</dbReference>
<feature type="transmembrane region" description="Helical" evidence="10">
    <location>
        <begin position="183"/>
        <end position="206"/>
    </location>
</feature>
<dbReference type="EMBL" id="JACRSR010000003">
    <property type="protein sequence ID" value="MBC8531916.1"/>
    <property type="molecule type" value="Genomic_DNA"/>
</dbReference>
<evidence type="ECO:0000256" key="5">
    <source>
        <dbReference type="ARBA" id="ARBA00022692"/>
    </source>
</evidence>
<gene>
    <name evidence="12" type="ORF">H8696_08660</name>
</gene>
<keyword evidence="2" id="KW-0813">Transport</keyword>
<evidence type="ECO:0000256" key="6">
    <source>
        <dbReference type="ARBA" id="ARBA00022989"/>
    </source>
</evidence>
<dbReference type="PROSITE" id="PS51202">
    <property type="entry name" value="RCK_C"/>
    <property type="match status" value="1"/>
</dbReference>
<feature type="domain" description="RCK C-terminal" evidence="11">
    <location>
        <begin position="397"/>
        <end position="480"/>
    </location>
</feature>
<dbReference type="InterPro" id="IPR038770">
    <property type="entry name" value="Na+/solute_symporter_sf"/>
</dbReference>
<feature type="transmembrane region" description="Helical" evidence="10">
    <location>
        <begin position="32"/>
        <end position="52"/>
    </location>
</feature>
<organism evidence="12 13">
    <name type="scientific">Gehongia tenuis</name>
    <dbReference type="NCBI Taxonomy" id="2763655"/>
    <lineage>
        <taxon>Bacteria</taxon>
        <taxon>Bacillati</taxon>
        <taxon>Bacillota</taxon>
        <taxon>Clostridia</taxon>
        <taxon>Christensenellales</taxon>
        <taxon>Christensenellaceae</taxon>
        <taxon>Gehongia</taxon>
    </lineage>
</organism>
<feature type="transmembrane region" description="Helical" evidence="10">
    <location>
        <begin position="270"/>
        <end position="289"/>
    </location>
</feature>
<protein>
    <submittedName>
        <fullName evidence="12">Potassium/proton antiporter</fullName>
    </submittedName>
</protein>
<dbReference type="GO" id="GO:0015297">
    <property type="term" value="F:antiporter activity"/>
    <property type="evidence" value="ECO:0007669"/>
    <property type="project" value="UniProtKB-KW"/>
</dbReference>
<keyword evidence="7" id="KW-0406">Ion transport</keyword>
<feature type="transmembrane region" description="Helical" evidence="10">
    <location>
        <begin position="363"/>
        <end position="383"/>
    </location>
</feature>
<accession>A0A926D5D0</accession>
<keyword evidence="6 10" id="KW-1133">Transmembrane helix</keyword>
<evidence type="ECO:0000256" key="1">
    <source>
        <dbReference type="ARBA" id="ARBA00004651"/>
    </source>
</evidence>
<keyword evidence="3" id="KW-0050">Antiport</keyword>
<keyword evidence="8 10" id="KW-0472">Membrane</keyword>
<evidence type="ECO:0000256" key="10">
    <source>
        <dbReference type="SAM" id="Phobius"/>
    </source>
</evidence>
<dbReference type="AlphaFoldDB" id="A0A926D5D0"/>
<sequence length="494" mass="53809">MGLTEGLIIIAVVLLLCVTSSKLLYRFGVPTLLIFMVLGMVFGSDGLVGIEFDNYELARKICSVGLIFIMFYGGFGTSWRTAKPVIGPAVCMSTLGVVITAGLTGVFCHLILHCSWLEGLLIGSVVASTDAASVFAILRSRKLNLKGGLAPLLEVESGSNDPFAYMLTMIMVMLIKGEGAGSIPLMLVLQLAVGLGIGFGFAKLAAMVLRRINLEIDGLYPIFVTAVVVLGYALSEYLGGNGYLCVYIIGIVLGNSRIMHKRSLVHFFDGISWVMQIMLFFTLGLLAFPSQMPQIIVPGILVSIFMIVVARPLATFSILSWFKIPFKQQLLVSWVGLRGAASIVFAIYAVANHAPLKGDIFHMVFFVALFSVAVQGTLIPRLAKTLGLVEKESSVFKTFTDYQEENQTKLLEYRIHPHSPWANKTIIEAEIPEEILVVMVKRGRDVVVPKGSTLIKVGDTLVLSGQNFKVLRNLRQDKQHKHPKDAPPSIGEGG</sequence>
<feature type="transmembrane region" description="Helical" evidence="10">
    <location>
        <begin position="58"/>
        <end position="77"/>
    </location>
</feature>
<comment type="caution">
    <text evidence="12">The sequence shown here is derived from an EMBL/GenBank/DDBJ whole genome shotgun (WGS) entry which is preliminary data.</text>
</comment>
<feature type="transmembrane region" description="Helical" evidence="10">
    <location>
        <begin position="119"/>
        <end position="138"/>
    </location>
</feature>
<feature type="transmembrane region" description="Helical" evidence="10">
    <location>
        <begin position="331"/>
        <end position="351"/>
    </location>
</feature>
<dbReference type="GO" id="GO:1902600">
    <property type="term" value="P:proton transmembrane transport"/>
    <property type="evidence" value="ECO:0007669"/>
    <property type="project" value="InterPro"/>
</dbReference>
<dbReference type="Gene3D" id="1.20.1530.20">
    <property type="match status" value="1"/>
</dbReference>
<dbReference type="GO" id="GO:0008324">
    <property type="term" value="F:monoatomic cation transmembrane transporter activity"/>
    <property type="evidence" value="ECO:0007669"/>
    <property type="project" value="InterPro"/>
</dbReference>
<dbReference type="RefSeq" id="WP_249316715.1">
    <property type="nucleotide sequence ID" value="NZ_JACRSR010000003.1"/>
</dbReference>
<proteinExistence type="predicted"/>
<keyword evidence="5 10" id="KW-0812">Transmembrane</keyword>
<evidence type="ECO:0000256" key="8">
    <source>
        <dbReference type="ARBA" id="ARBA00023136"/>
    </source>
</evidence>
<name>A0A926D5D0_9FIRM</name>
<feature type="transmembrane region" description="Helical" evidence="10">
    <location>
        <begin position="295"/>
        <end position="319"/>
    </location>
</feature>
<dbReference type="InterPro" id="IPR036721">
    <property type="entry name" value="RCK_C_sf"/>
</dbReference>
<feature type="transmembrane region" description="Helical" evidence="10">
    <location>
        <begin position="241"/>
        <end position="258"/>
    </location>
</feature>
<dbReference type="PANTHER" id="PTHR32507:SF7">
    <property type="entry name" value="K(+)_H(+) ANTIPORTER NHAP2"/>
    <property type="match status" value="1"/>
</dbReference>
<evidence type="ECO:0000256" key="9">
    <source>
        <dbReference type="SAM" id="MobiDB-lite"/>
    </source>
</evidence>
<dbReference type="GO" id="GO:0006813">
    <property type="term" value="P:potassium ion transport"/>
    <property type="evidence" value="ECO:0007669"/>
    <property type="project" value="InterPro"/>
</dbReference>
<evidence type="ECO:0000313" key="13">
    <source>
        <dbReference type="Proteomes" id="UP000623172"/>
    </source>
</evidence>
<keyword evidence="13" id="KW-1185">Reference proteome</keyword>
<dbReference type="Gene3D" id="3.30.70.1450">
    <property type="entry name" value="Regulator of K+ conductance, C-terminal domain"/>
    <property type="match status" value="1"/>
</dbReference>
<feature type="transmembrane region" description="Helical" evidence="10">
    <location>
        <begin position="218"/>
        <end position="235"/>
    </location>
</feature>
<dbReference type="GO" id="GO:0005886">
    <property type="term" value="C:plasma membrane"/>
    <property type="evidence" value="ECO:0007669"/>
    <property type="project" value="UniProtKB-SubCell"/>
</dbReference>
<evidence type="ECO:0000256" key="2">
    <source>
        <dbReference type="ARBA" id="ARBA00022448"/>
    </source>
</evidence>
<dbReference type="Proteomes" id="UP000623172">
    <property type="component" value="Unassembled WGS sequence"/>
</dbReference>
<evidence type="ECO:0000259" key="11">
    <source>
        <dbReference type="PROSITE" id="PS51202"/>
    </source>
</evidence>
<dbReference type="NCBIfam" id="NF003716">
    <property type="entry name" value="PRK05326.1-3"/>
    <property type="match status" value="1"/>
</dbReference>
<evidence type="ECO:0000256" key="4">
    <source>
        <dbReference type="ARBA" id="ARBA00022475"/>
    </source>
</evidence>
<feature type="transmembrane region" description="Helical" evidence="10">
    <location>
        <begin position="89"/>
        <end position="113"/>
    </location>
</feature>
<reference evidence="12" key="1">
    <citation type="submission" date="2020-08" db="EMBL/GenBank/DDBJ databases">
        <title>Genome public.</title>
        <authorList>
            <person name="Liu C."/>
            <person name="Sun Q."/>
        </authorList>
    </citation>
    <scope>NUCLEOTIDE SEQUENCE</scope>
    <source>
        <strain evidence="12">NSJ-53</strain>
    </source>
</reference>
<evidence type="ECO:0000256" key="7">
    <source>
        <dbReference type="ARBA" id="ARBA00023065"/>
    </source>
</evidence>
<evidence type="ECO:0000313" key="12">
    <source>
        <dbReference type="EMBL" id="MBC8531916.1"/>
    </source>
</evidence>
<dbReference type="NCBIfam" id="NF003715">
    <property type="entry name" value="PRK05326.1-2"/>
    <property type="match status" value="1"/>
</dbReference>
<dbReference type="Pfam" id="PF02080">
    <property type="entry name" value="TrkA_C"/>
    <property type="match status" value="1"/>
</dbReference>
<feature type="region of interest" description="Disordered" evidence="9">
    <location>
        <begin position="475"/>
        <end position="494"/>
    </location>
</feature>